<protein>
    <submittedName>
        <fullName evidence="2">Uncharacterized protein</fullName>
    </submittedName>
</protein>
<name>A0A2G9RNJ5_AQUCT</name>
<dbReference type="EMBL" id="KV936222">
    <property type="protein sequence ID" value="PIO29434.1"/>
    <property type="molecule type" value="Genomic_DNA"/>
</dbReference>
<reference evidence="2" key="1">
    <citation type="submission" date="2017-08" db="EMBL/GenBank/DDBJ databases">
        <title>Assembly of the North American Bullfrog Genome.</title>
        <authorList>
            <person name="Warren R.L."/>
            <person name="Vandervalk B.P."/>
            <person name="Kucuk E."/>
            <person name="Birol I."/>
            <person name="Helbing C."/>
            <person name="Pandoh P."/>
            <person name="Behsaz B."/>
            <person name="Mohamadi H."/>
            <person name="Chu J."/>
            <person name="Jackman S."/>
            <person name="Hammond S.A."/>
            <person name="Veldhoen N."/>
            <person name="Kirk H."/>
            <person name="Zhao Y."/>
            <person name="Coope R."/>
            <person name="Pleasance S."/>
            <person name="Moore R."/>
            <person name="Holt R."/>
        </authorList>
    </citation>
    <scope>NUCLEOTIDE SEQUENCE</scope>
    <source>
        <strain evidence="2">Bruno</strain>
        <tissue evidence="2">Liver</tissue>
    </source>
</reference>
<proteinExistence type="predicted"/>
<dbReference type="OrthoDB" id="1928087at2759"/>
<organism evidence="2">
    <name type="scientific">Aquarana catesbeiana</name>
    <name type="common">American bullfrog</name>
    <name type="synonym">Rana catesbeiana</name>
    <dbReference type="NCBI Taxonomy" id="8400"/>
    <lineage>
        <taxon>Eukaryota</taxon>
        <taxon>Metazoa</taxon>
        <taxon>Chordata</taxon>
        <taxon>Craniata</taxon>
        <taxon>Vertebrata</taxon>
        <taxon>Euteleostomi</taxon>
        <taxon>Amphibia</taxon>
        <taxon>Batrachia</taxon>
        <taxon>Anura</taxon>
        <taxon>Neobatrachia</taxon>
        <taxon>Ranoidea</taxon>
        <taxon>Ranidae</taxon>
        <taxon>Aquarana</taxon>
    </lineage>
</organism>
<evidence type="ECO:0000313" key="2">
    <source>
        <dbReference type="EMBL" id="PIO29434.1"/>
    </source>
</evidence>
<sequence length="92" mass="10239">LPVKANLFIQFLSPADSSFDATHPPKPLSNAPDDGRSCGLMYNAESCMVSEDDKSLPITRIVGEGLWMHLDVCNEHCGWHAPVFWIPMQRTP</sequence>
<dbReference type="AlphaFoldDB" id="A0A2G9RNJ5"/>
<evidence type="ECO:0000256" key="1">
    <source>
        <dbReference type="SAM" id="MobiDB-lite"/>
    </source>
</evidence>
<accession>A0A2G9RNJ5</accession>
<feature type="region of interest" description="Disordered" evidence="1">
    <location>
        <begin position="16"/>
        <end position="35"/>
    </location>
</feature>
<gene>
    <name evidence="2" type="ORF">AB205_0035160</name>
</gene>
<feature type="non-terminal residue" evidence="2">
    <location>
        <position position="1"/>
    </location>
</feature>